<evidence type="ECO:0000313" key="2">
    <source>
        <dbReference type="EMBL" id="PZQ51229.1"/>
    </source>
</evidence>
<dbReference type="Proteomes" id="UP000249185">
    <property type="component" value="Unassembled WGS sequence"/>
</dbReference>
<feature type="compositionally biased region" description="Pro residues" evidence="1">
    <location>
        <begin position="475"/>
        <end position="496"/>
    </location>
</feature>
<organism evidence="2 3">
    <name type="scientific">Rhodovulum sulfidophilum</name>
    <name type="common">Rhodobacter sulfidophilus</name>
    <dbReference type="NCBI Taxonomy" id="35806"/>
    <lineage>
        <taxon>Bacteria</taxon>
        <taxon>Pseudomonadati</taxon>
        <taxon>Pseudomonadota</taxon>
        <taxon>Alphaproteobacteria</taxon>
        <taxon>Rhodobacterales</taxon>
        <taxon>Paracoccaceae</taxon>
        <taxon>Rhodovulum</taxon>
    </lineage>
</organism>
<dbReference type="EMBL" id="QFPW01000002">
    <property type="protein sequence ID" value="PZQ51229.1"/>
    <property type="molecule type" value="Genomic_DNA"/>
</dbReference>
<gene>
    <name evidence="2" type="ORF">DI556_03400</name>
</gene>
<accession>A0A2W5NG75</accession>
<feature type="region of interest" description="Disordered" evidence="1">
    <location>
        <begin position="28"/>
        <end position="49"/>
    </location>
</feature>
<feature type="region of interest" description="Disordered" evidence="1">
    <location>
        <begin position="469"/>
        <end position="544"/>
    </location>
</feature>
<sequence length="618" mass="61950">MSSRASRRPVFRLTLGYPVLAIAAEAVGTEDGPRPGSDPTPAAPTEIDLSKPEFAPQLRALAVAVRRARGTLRAVLPEAEVWRGLAPAGAAPAAARRRAAAALGCAPEALVLVAAPPLASGETPFAAVTRATLAEARGFLRRHGLRPAAFAGAGAFPGFPATPRFPAGVTPPLPGLAALARLARAARPGLPGIADLLPGWPPTRAFVAGSGLGLACAAVALVGVMSPAPGNRPDLAVAELAPPPAALIAAPAVAPIAVAEVRPPVAPLAEQPRPRRAERDLRLAMSVPAPARPAPPPVAGPIVMSTRNMAEFEGARVGLDLTALRVAELVAAPRPRTDARTAAPVAAGLPAIPRAIPPLPRPAPRLAAPAAALPAAILDDAGAIIRPAARPGVARVAVPATTTAATSMAAVDPARPRPRAAADRSKPLSPAITAAVAAAAPVRVASLAPAVPSATDLVAAPAPRPAVARAAAPVRPAPVAQPSPQEAPKPQPPRSQPPVAARAAEPARAAALAPAAEPRRVASPAPQPQAKQRQATQRRFGAAGPAKAVESAGISRGGLSLLGVFGTKTARHALIRLPNGSVTRVRAGDSVQGARVAAVAADSVRLTGSGRDVILKID</sequence>
<dbReference type="AlphaFoldDB" id="A0A2W5NG75"/>
<feature type="region of interest" description="Disordered" evidence="1">
    <location>
        <begin position="406"/>
        <end position="427"/>
    </location>
</feature>
<name>A0A2W5NG75_RHOSU</name>
<proteinExistence type="predicted"/>
<comment type="caution">
    <text evidence="2">The sequence shown here is derived from an EMBL/GenBank/DDBJ whole genome shotgun (WGS) entry which is preliminary data.</text>
</comment>
<evidence type="ECO:0000313" key="3">
    <source>
        <dbReference type="Proteomes" id="UP000249185"/>
    </source>
</evidence>
<evidence type="ECO:0000256" key="1">
    <source>
        <dbReference type="SAM" id="MobiDB-lite"/>
    </source>
</evidence>
<reference evidence="2 3" key="1">
    <citation type="submission" date="2017-08" db="EMBL/GenBank/DDBJ databases">
        <title>Infants hospitalized years apart are colonized by the same room-sourced microbial strains.</title>
        <authorList>
            <person name="Brooks B."/>
            <person name="Olm M.R."/>
            <person name="Firek B.A."/>
            <person name="Baker R."/>
            <person name="Thomas B.C."/>
            <person name="Morowitz M.J."/>
            <person name="Banfield J.F."/>
        </authorList>
    </citation>
    <scope>NUCLEOTIDE SEQUENCE [LARGE SCALE GENOMIC DNA]</scope>
    <source>
        <strain evidence="2">S2_005_002_R2_34</strain>
    </source>
</reference>
<feature type="compositionally biased region" description="Low complexity" evidence="1">
    <location>
        <begin position="497"/>
        <end position="539"/>
    </location>
</feature>
<protein>
    <submittedName>
        <fullName evidence="2">Uncharacterized protein</fullName>
    </submittedName>
</protein>